<name>A0A2V2BK67_9GAMM</name>
<dbReference type="AlphaFoldDB" id="A0A2V2BK67"/>
<dbReference type="EMBL" id="QGHF01000007">
    <property type="protein sequence ID" value="PWK95815.1"/>
    <property type="molecule type" value="Genomic_DNA"/>
</dbReference>
<sequence>MNDVPRLKVVHDFATFSHGTLLKHPRPLTDVGQQAQDI</sequence>
<evidence type="ECO:0000313" key="2">
    <source>
        <dbReference type="Proteomes" id="UP000245981"/>
    </source>
</evidence>
<accession>A0A2V2BK67</accession>
<comment type="caution">
    <text evidence="1">The sequence shown here is derived from an EMBL/GenBank/DDBJ whole genome shotgun (WGS) entry which is preliminary data.</text>
</comment>
<protein>
    <submittedName>
        <fullName evidence="1">Uncharacterized protein</fullName>
    </submittedName>
</protein>
<evidence type="ECO:0000313" key="1">
    <source>
        <dbReference type="EMBL" id="PWK95815.1"/>
    </source>
</evidence>
<proteinExistence type="predicted"/>
<dbReference type="Proteomes" id="UP000245981">
    <property type="component" value="Unassembled WGS sequence"/>
</dbReference>
<organism evidence="1 2">
    <name type="scientific">Pantoea allii</name>
    <dbReference type="NCBI Taxonomy" id="574096"/>
    <lineage>
        <taxon>Bacteria</taxon>
        <taxon>Pseudomonadati</taxon>
        <taxon>Pseudomonadota</taxon>
        <taxon>Gammaproteobacteria</taxon>
        <taxon>Enterobacterales</taxon>
        <taxon>Erwiniaceae</taxon>
        <taxon>Pantoea</taxon>
    </lineage>
</organism>
<gene>
    <name evidence="1" type="ORF">C7431_107217</name>
</gene>
<reference evidence="1 2" key="1">
    <citation type="submission" date="2018-05" db="EMBL/GenBank/DDBJ databases">
        <title>Genomic Encyclopedia of Type Strains, Phase IV (KMG-V): Genome sequencing to study the core and pangenomes of soil and plant-associated prokaryotes.</title>
        <authorList>
            <person name="Whitman W."/>
        </authorList>
    </citation>
    <scope>NUCLEOTIDE SEQUENCE [LARGE SCALE GENOMIC DNA]</scope>
    <source>
        <strain evidence="1 2">PNA 200-10</strain>
    </source>
</reference>